<name>F3FUI3_PSESX</name>
<evidence type="ECO:0000259" key="1">
    <source>
        <dbReference type="Pfam" id="PF00668"/>
    </source>
</evidence>
<dbReference type="InterPro" id="IPR023213">
    <property type="entry name" value="CAT-like_dom_sf"/>
</dbReference>
<evidence type="ECO:0000313" key="3">
    <source>
        <dbReference type="Proteomes" id="UP000004471"/>
    </source>
</evidence>
<dbReference type="GO" id="GO:0043041">
    <property type="term" value="P:amino acid activation for nonribosomal peptide biosynthetic process"/>
    <property type="evidence" value="ECO:0007669"/>
    <property type="project" value="TreeGrafter"/>
</dbReference>
<evidence type="ECO:0000313" key="2">
    <source>
        <dbReference type="EMBL" id="EGH33875.1"/>
    </source>
</evidence>
<feature type="non-terminal residue" evidence="2">
    <location>
        <position position="178"/>
    </location>
</feature>
<dbReference type="GO" id="GO:0003824">
    <property type="term" value="F:catalytic activity"/>
    <property type="evidence" value="ECO:0007669"/>
    <property type="project" value="InterPro"/>
</dbReference>
<dbReference type="AlphaFoldDB" id="F3FUI3"/>
<dbReference type="PANTHER" id="PTHR45527:SF1">
    <property type="entry name" value="FATTY ACID SYNTHASE"/>
    <property type="match status" value="1"/>
</dbReference>
<feature type="domain" description="Condensation" evidence="1">
    <location>
        <begin position="85"/>
        <end position="167"/>
    </location>
</feature>
<feature type="non-terminal residue" evidence="2">
    <location>
        <position position="1"/>
    </location>
</feature>
<proteinExistence type="predicted"/>
<organism evidence="2 3">
    <name type="scientific">Pseudomonas syringae pv. japonica str. M301072</name>
    <dbReference type="NCBI Taxonomy" id="629262"/>
    <lineage>
        <taxon>Bacteria</taxon>
        <taxon>Pseudomonadati</taxon>
        <taxon>Pseudomonadota</taxon>
        <taxon>Gammaproteobacteria</taxon>
        <taxon>Pseudomonadales</taxon>
        <taxon>Pseudomonadaceae</taxon>
        <taxon>Pseudomonas</taxon>
        <taxon>Pseudomonas syringae</taxon>
    </lineage>
</organism>
<accession>F3FUI3</accession>
<dbReference type="EMBL" id="AEAH01002006">
    <property type="protein sequence ID" value="EGH33875.1"/>
    <property type="molecule type" value="Genomic_DNA"/>
</dbReference>
<dbReference type="Gene3D" id="3.30.559.10">
    <property type="entry name" value="Chloramphenicol acetyltransferase-like domain"/>
    <property type="match status" value="1"/>
</dbReference>
<dbReference type="GO" id="GO:0044550">
    <property type="term" value="P:secondary metabolite biosynthetic process"/>
    <property type="evidence" value="ECO:0007669"/>
    <property type="project" value="TreeGrafter"/>
</dbReference>
<reference evidence="2 3" key="1">
    <citation type="journal article" date="2011" name="PLoS Pathog.">
        <title>Dynamic evolution of pathogenicity revealed by sequencing and comparative genomics of 19 Pseudomonas syringae isolates.</title>
        <authorList>
            <person name="Baltrus D.A."/>
            <person name="Nishimura M.T."/>
            <person name="Romanchuk A."/>
            <person name="Chang J.H."/>
            <person name="Mukhtar M.S."/>
            <person name="Cherkis K."/>
            <person name="Roach J."/>
            <person name="Grant S.R."/>
            <person name="Jones C.D."/>
            <person name="Dangl J.L."/>
        </authorList>
    </citation>
    <scope>NUCLEOTIDE SEQUENCE [LARGE SCALE GENOMIC DNA]</scope>
    <source>
        <strain evidence="3">M301072PT</strain>
    </source>
</reference>
<dbReference type="SUPFAM" id="SSF52777">
    <property type="entry name" value="CoA-dependent acyltransferases"/>
    <property type="match status" value="1"/>
</dbReference>
<dbReference type="InterPro" id="IPR001242">
    <property type="entry name" value="Condensation_dom"/>
</dbReference>
<dbReference type="PANTHER" id="PTHR45527">
    <property type="entry name" value="NONRIBOSOMAL PEPTIDE SYNTHETASE"/>
    <property type="match status" value="1"/>
</dbReference>
<dbReference type="GO" id="GO:0031177">
    <property type="term" value="F:phosphopantetheine binding"/>
    <property type="evidence" value="ECO:0007669"/>
    <property type="project" value="TreeGrafter"/>
</dbReference>
<dbReference type="Pfam" id="PF00668">
    <property type="entry name" value="Condensation"/>
    <property type="match status" value="1"/>
</dbReference>
<dbReference type="GO" id="GO:0005737">
    <property type="term" value="C:cytoplasm"/>
    <property type="evidence" value="ECO:0007669"/>
    <property type="project" value="TreeGrafter"/>
</dbReference>
<protein>
    <submittedName>
        <fullName evidence="2">Amino acid adenylation</fullName>
    </submittedName>
</protein>
<gene>
    <name evidence="2" type="ORF">PSYJA_35147</name>
</gene>
<dbReference type="Proteomes" id="UP000004471">
    <property type="component" value="Unassembled WGS sequence"/>
</dbReference>
<sequence>SMLAVKLIERMRDIGLNADVRVLFGQPTLASLAAASGKTTDVQVPACRISADCRLITPDMLPLARLTQAQIDRVVAAVPGGVSNVQDIYGLVPLQEGILYHHLSSEEGDPYLLQALLRVNSFEQLLDFTEALQQVIDRHDILRTAVAWEELDEPVQVVWRQARLRVEAFLPHPEQGDV</sequence>
<comment type="caution">
    <text evidence="2">The sequence shown here is derived from an EMBL/GenBank/DDBJ whole genome shotgun (WGS) entry which is preliminary data.</text>
</comment>